<dbReference type="GeneID" id="26659153"/>
<evidence type="ECO:0000256" key="2">
    <source>
        <dbReference type="ARBA" id="ARBA00023002"/>
    </source>
</evidence>
<sequence>MQFGILSTANIGDEAVVPAIAATDHEVRAVASRSADAAAAYADPHGIPETYDSYDALLDADIDAVYVPLPNGLHAEWTKRAADAGLHVLCEKPLASGAEEAVDVVEHCADAGVTLMEAFMYRYHPRTVRAVEVAREELGDLRHVHAEFSFQLGDGPDVRLDPDLAGGALMDVGCYPVNAARTFLGEPALVSGHTHDRRDAGVDTEVAATFEFDDGATATIEAGFETGLHQRYRVEGTDGWLETEAAFNPGQSETVLRWGTDEKTVEETFDPADAYVREVEHFAASVDAGRDPLTDGEEAVANMRAIDAIYESSATGETIPL</sequence>
<dbReference type="Gene3D" id="3.40.50.720">
    <property type="entry name" value="NAD(P)-binding Rossmann-like Domain"/>
    <property type="match status" value="1"/>
</dbReference>
<protein>
    <submittedName>
        <fullName evidence="5">GFO family oxidoreductase</fullName>
    </submittedName>
</protein>
<dbReference type="RefSeq" id="WP_059056956.1">
    <property type="nucleotide sequence ID" value="NZ_CEML01000001.1"/>
</dbReference>
<dbReference type="KEGG" id="hhb:Hhub_2517"/>
<organism evidence="5 6">
    <name type="scientific">Halobacterium hubeiense</name>
    <dbReference type="NCBI Taxonomy" id="1407499"/>
    <lineage>
        <taxon>Archaea</taxon>
        <taxon>Methanobacteriati</taxon>
        <taxon>Methanobacteriota</taxon>
        <taxon>Stenosarchaea group</taxon>
        <taxon>Halobacteria</taxon>
        <taxon>Halobacteriales</taxon>
        <taxon>Halobacteriaceae</taxon>
        <taxon>Halobacterium</taxon>
    </lineage>
</organism>
<dbReference type="GO" id="GO:0000166">
    <property type="term" value="F:nucleotide binding"/>
    <property type="evidence" value="ECO:0007669"/>
    <property type="project" value="InterPro"/>
</dbReference>
<evidence type="ECO:0000313" key="5">
    <source>
        <dbReference type="EMBL" id="CQH57331.1"/>
    </source>
</evidence>
<feature type="domain" description="Gfo/Idh/MocA-like oxidoreductase N-terminal" evidence="3">
    <location>
        <begin position="3"/>
        <end position="118"/>
    </location>
</feature>
<evidence type="ECO:0000313" key="6">
    <source>
        <dbReference type="Proteomes" id="UP000066737"/>
    </source>
</evidence>
<dbReference type="PANTHER" id="PTHR22604">
    <property type="entry name" value="OXIDOREDUCTASES"/>
    <property type="match status" value="1"/>
</dbReference>
<evidence type="ECO:0000259" key="3">
    <source>
        <dbReference type="Pfam" id="PF01408"/>
    </source>
</evidence>
<evidence type="ECO:0000256" key="1">
    <source>
        <dbReference type="ARBA" id="ARBA00010928"/>
    </source>
</evidence>
<name>A0A0U5CYK0_9EURY</name>
<comment type="similarity">
    <text evidence="1">Belongs to the Gfo/Idh/MocA family.</text>
</comment>
<dbReference type="AlphaFoldDB" id="A0A0U5CYK0"/>
<dbReference type="Gene3D" id="3.30.360.10">
    <property type="entry name" value="Dihydrodipicolinate Reductase, domain 2"/>
    <property type="match status" value="1"/>
</dbReference>
<dbReference type="InterPro" id="IPR000683">
    <property type="entry name" value="Gfo/Idh/MocA-like_OxRdtase_N"/>
</dbReference>
<feature type="domain" description="GFO/IDH/MocA-like oxidoreductase" evidence="4">
    <location>
        <begin position="133"/>
        <end position="242"/>
    </location>
</feature>
<dbReference type="SUPFAM" id="SSF55347">
    <property type="entry name" value="Glyceraldehyde-3-phosphate dehydrogenase-like, C-terminal domain"/>
    <property type="match status" value="1"/>
</dbReference>
<dbReference type="STRING" id="1407499.HHUB_2517"/>
<reference evidence="6" key="1">
    <citation type="journal article" date="2016" name="Environ. Microbiol.">
        <title>The complete genome of a viable archaeum isolated from 123-million-year-old rock salt.</title>
        <authorList>
            <person name="Jaakkola S.T."/>
            <person name="Pfeiffer F."/>
            <person name="Ravantti J.J."/>
            <person name="Guo Q."/>
            <person name="Liu Y."/>
            <person name="Chen X."/>
            <person name="Ma H."/>
            <person name="Yang C."/>
            <person name="Oksanen H.M."/>
            <person name="Bamford D.H."/>
        </authorList>
    </citation>
    <scope>NUCLEOTIDE SEQUENCE</scope>
    <source>
        <strain evidence="6">JI20-1</strain>
    </source>
</reference>
<keyword evidence="6" id="KW-1185">Reference proteome</keyword>
<dbReference type="InterPro" id="IPR055170">
    <property type="entry name" value="GFO_IDH_MocA-like_dom"/>
</dbReference>
<evidence type="ECO:0000259" key="4">
    <source>
        <dbReference type="Pfam" id="PF22725"/>
    </source>
</evidence>
<gene>
    <name evidence="5" type="ORF">HHUB_2517</name>
</gene>
<accession>A0A0U5CYK0</accession>
<dbReference type="Pfam" id="PF01408">
    <property type="entry name" value="GFO_IDH_MocA"/>
    <property type="match status" value="1"/>
</dbReference>
<dbReference type="InterPro" id="IPR036291">
    <property type="entry name" value="NAD(P)-bd_dom_sf"/>
</dbReference>
<dbReference type="SUPFAM" id="SSF51735">
    <property type="entry name" value="NAD(P)-binding Rossmann-fold domains"/>
    <property type="match status" value="1"/>
</dbReference>
<dbReference type="Pfam" id="PF22725">
    <property type="entry name" value="GFO_IDH_MocA_C3"/>
    <property type="match status" value="1"/>
</dbReference>
<dbReference type="OrthoDB" id="25239at2157"/>
<dbReference type="PANTHER" id="PTHR22604:SF105">
    <property type="entry name" value="TRANS-1,2-DIHYDROBENZENE-1,2-DIOL DEHYDROGENASE"/>
    <property type="match status" value="1"/>
</dbReference>
<dbReference type="InterPro" id="IPR050984">
    <property type="entry name" value="Gfo/Idh/MocA_domain"/>
</dbReference>
<dbReference type="GO" id="GO:0016491">
    <property type="term" value="F:oxidoreductase activity"/>
    <property type="evidence" value="ECO:0007669"/>
    <property type="project" value="UniProtKB-KW"/>
</dbReference>
<keyword evidence="2" id="KW-0560">Oxidoreductase</keyword>
<dbReference type="EMBL" id="LN831302">
    <property type="protein sequence ID" value="CQH57331.1"/>
    <property type="molecule type" value="Genomic_DNA"/>
</dbReference>
<dbReference type="Proteomes" id="UP000066737">
    <property type="component" value="Chromosome I"/>
</dbReference>
<proteinExistence type="inferred from homology"/>